<proteinExistence type="predicted"/>
<sequence>MMHLLTFVLAAFAVAQGAAAPAEDVVTVITTEVVVPTLETKFFTTFVTETIGTHITESGKVISTITAVPTTLVREEFITTTITTEEVITTNVPY</sequence>
<keyword evidence="3" id="KW-1185">Reference proteome</keyword>
<feature type="chain" id="PRO_5042215059" evidence="1">
    <location>
        <begin position="20"/>
        <end position="94"/>
    </location>
</feature>
<organism evidence="2 3">
    <name type="scientific">Trametes cubensis</name>
    <dbReference type="NCBI Taxonomy" id="1111947"/>
    <lineage>
        <taxon>Eukaryota</taxon>
        <taxon>Fungi</taxon>
        <taxon>Dikarya</taxon>
        <taxon>Basidiomycota</taxon>
        <taxon>Agaricomycotina</taxon>
        <taxon>Agaricomycetes</taxon>
        <taxon>Polyporales</taxon>
        <taxon>Polyporaceae</taxon>
        <taxon>Trametes</taxon>
    </lineage>
</organism>
<dbReference type="AlphaFoldDB" id="A0AAD7U0A1"/>
<evidence type="ECO:0000313" key="2">
    <source>
        <dbReference type="EMBL" id="KAJ8494845.1"/>
    </source>
</evidence>
<accession>A0AAD7U0A1</accession>
<dbReference type="Proteomes" id="UP001215151">
    <property type="component" value="Unassembled WGS sequence"/>
</dbReference>
<dbReference type="EMBL" id="JAPEVG010000031">
    <property type="protein sequence ID" value="KAJ8494845.1"/>
    <property type="molecule type" value="Genomic_DNA"/>
</dbReference>
<protein>
    <submittedName>
        <fullName evidence="2">Uncharacterized protein</fullName>
    </submittedName>
</protein>
<evidence type="ECO:0000256" key="1">
    <source>
        <dbReference type="SAM" id="SignalP"/>
    </source>
</evidence>
<evidence type="ECO:0000313" key="3">
    <source>
        <dbReference type="Proteomes" id="UP001215151"/>
    </source>
</evidence>
<gene>
    <name evidence="2" type="ORF">ONZ51_g2075</name>
</gene>
<feature type="signal peptide" evidence="1">
    <location>
        <begin position="1"/>
        <end position="19"/>
    </location>
</feature>
<reference evidence="2" key="1">
    <citation type="submission" date="2022-11" db="EMBL/GenBank/DDBJ databases">
        <title>Genome Sequence of Cubamyces cubensis.</title>
        <authorList>
            <person name="Buettner E."/>
        </authorList>
    </citation>
    <scope>NUCLEOTIDE SEQUENCE</scope>
    <source>
        <strain evidence="2">MPL-01</strain>
    </source>
</reference>
<comment type="caution">
    <text evidence="2">The sequence shown here is derived from an EMBL/GenBank/DDBJ whole genome shotgun (WGS) entry which is preliminary data.</text>
</comment>
<name>A0AAD7U0A1_9APHY</name>
<keyword evidence="1" id="KW-0732">Signal</keyword>